<organism evidence="2 3">
    <name type="scientific">Aspergillus bombycis</name>
    <dbReference type="NCBI Taxonomy" id="109264"/>
    <lineage>
        <taxon>Eukaryota</taxon>
        <taxon>Fungi</taxon>
        <taxon>Dikarya</taxon>
        <taxon>Ascomycota</taxon>
        <taxon>Pezizomycotina</taxon>
        <taxon>Eurotiomycetes</taxon>
        <taxon>Eurotiomycetidae</taxon>
        <taxon>Eurotiales</taxon>
        <taxon>Aspergillaceae</taxon>
        <taxon>Aspergillus</taxon>
    </lineage>
</organism>
<dbReference type="Proteomes" id="UP000179179">
    <property type="component" value="Unassembled WGS sequence"/>
</dbReference>
<proteinExistence type="predicted"/>
<dbReference type="PANTHER" id="PTHR47843">
    <property type="entry name" value="BTB DOMAIN-CONTAINING PROTEIN-RELATED"/>
    <property type="match status" value="1"/>
</dbReference>
<feature type="domain" description="BTB" evidence="1">
    <location>
        <begin position="48"/>
        <end position="114"/>
    </location>
</feature>
<dbReference type="AlphaFoldDB" id="A0A1F8A434"/>
<dbReference type="GeneID" id="34447911"/>
<dbReference type="Gene3D" id="3.30.710.10">
    <property type="entry name" value="Potassium Channel Kv1.1, Chain A"/>
    <property type="match status" value="1"/>
</dbReference>
<sequence length="263" mass="30935">METADLEPQEPTRAPPTVPSADLYLKDSYRKNVMVDTISKLRLDYQHSDFTIVCGDQSFRAHKTVVCPQSQYFTKALNGLWLEAQPNTIHLPDHPLAVRMMLEFLYRSDYTFYMEYNFPSSDLAEGISPPEDAIDRLTCCELSLHLRVHLLANRLLIESLAYASLEKLWQTLHRASFFTVFPRLIRETYVTTTAHHQRVRQKVVSFAVEVLRGNVQRHDLGHKFPEYILDEIPDFARDLMKQCIDYFLKRQKTRDCLRYERRF</sequence>
<protein>
    <recommendedName>
        <fullName evidence="1">BTB domain-containing protein</fullName>
    </recommendedName>
</protein>
<dbReference type="InterPro" id="IPR011333">
    <property type="entry name" value="SKP1/BTB/POZ_sf"/>
</dbReference>
<accession>A0A1F8A434</accession>
<dbReference type="EMBL" id="LYCR01000031">
    <property type="protein sequence ID" value="OGM46500.1"/>
    <property type="molecule type" value="Genomic_DNA"/>
</dbReference>
<evidence type="ECO:0000313" key="3">
    <source>
        <dbReference type="Proteomes" id="UP000179179"/>
    </source>
</evidence>
<dbReference type="RefSeq" id="XP_022390217.1">
    <property type="nucleotide sequence ID" value="XM_022531650.1"/>
</dbReference>
<dbReference type="STRING" id="109264.A0A1F8A434"/>
<dbReference type="PANTHER" id="PTHR47843:SF5">
    <property type="entry name" value="BTB_POZ DOMAIN PROTEIN"/>
    <property type="match status" value="1"/>
</dbReference>
<evidence type="ECO:0000259" key="1">
    <source>
        <dbReference type="PROSITE" id="PS50097"/>
    </source>
</evidence>
<reference evidence="2 3" key="1">
    <citation type="journal article" date="2016" name="Genome Biol. Evol.">
        <title>Draft genome sequence of an aflatoxigenic Aspergillus species, A. bombycis.</title>
        <authorList>
            <person name="Moore G.G."/>
            <person name="Mack B.M."/>
            <person name="Beltz S.B."/>
            <person name="Gilbert M.K."/>
        </authorList>
    </citation>
    <scope>NUCLEOTIDE SEQUENCE [LARGE SCALE GENOMIC DNA]</scope>
    <source>
        <strain evidence="3">NRRL 26010</strain>
    </source>
</reference>
<dbReference type="InterPro" id="IPR000210">
    <property type="entry name" value="BTB/POZ_dom"/>
</dbReference>
<evidence type="ECO:0000313" key="2">
    <source>
        <dbReference type="EMBL" id="OGM46500.1"/>
    </source>
</evidence>
<keyword evidence="3" id="KW-1185">Reference proteome</keyword>
<dbReference type="OrthoDB" id="6359816at2759"/>
<name>A0A1F8A434_9EURO</name>
<dbReference type="SMART" id="SM00225">
    <property type="entry name" value="BTB"/>
    <property type="match status" value="1"/>
</dbReference>
<dbReference type="Pfam" id="PF00651">
    <property type="entry name" value="BTB"/>
    <property type="match status" value="1"/>
</dbReference>
<gene>
    <name evidence="2" type="ORF">ABOM_004521</name>
</gene>
<dbReference type="CDD" id="cd18186">
    <property type="entry name" value="BTB_POZ_ZBTB_KLHL-like"/>
    <property type="match status" value="1"/>
</dbReference>
<comment type="caution">
    <text evidence="2">The sequence shown here is derived from an EMBL/GenBank/DDBJ whole genome shotgun (WGS) entry which is preliminary data.</text>
</comment>
<dbReference type="SUPFAM" id="SSF54695">
    <property type="entry name" value="POZ domain"/>
    <property type="match status" value="1"/>
</dbReference>
<dbReference type="PROSITE" id="PS50097">
    <property type="entry name" value="BTB"/>
    <property type="match status" value="1"/>
</dbReference>